<evidence type="ECO:0000256" key="8">
    <source>
        <dbReference type="ARBA" id="ARBA00022776"/>
    </source>
</evidence>
<comment type="similarity">
    <text evidence="3">Belongs to the CND2 (condensin subunit 2) family.</text>
</comment>
<dbReference type="PANTHER" id="PTHR13108:SF9">
    <property type="entry name" value="CONDENSIN COMPLEX SUBUNIT 2"/>
    <property type="match status" value="1"/>
</dbReference>
<evidence type="ECO:0000256" key="9">
    <source>
        <dbReference type="ARBA" id="ARBA00023067"/>
    </source>
</evidence>
<feature type="region of interest" description="Disordered" evidence="11">
    <location>
        <begin position="577"/>
        <end position="599"/>
    </location>
</feature>
<dbReference type="EMBL" id="BPLQ01012105">
    <property type="protein sequence ID" value="GIY62563.1"/>
    <property type="molecule type" value="Genomic_DNA"/>
</dbReference>
<dbReference type="AlphaFoldDB" id="A0AAV4UXS3"/>
<evidence type="ECO:0000313" key="13">
    <source>
        <dbReference type="Proteomes" id="UP001054837"/>
    </source>
</evidence>
<keyword evidence="9" id="KW-0226">DNA condensation</keyword>
<sequence length="714" mass="81270">MFNLRSKPKTKQMNKRDICLQAHSKAAQVADEMKLLETTKNKDCYPYFSVIFKAEVRYCSKKRCLQNFIPYYFYLQSRLPNFKMEEFLNSSITNDHGKSIREQGNNVADSMVGMTDQEIQQHLDHCMKLSAENKINMKNAFGLHLINIMRNLFKKQESTDLTLASLSLQASSKIYASRIDALHKETCQFHGHLQTITSGKTASNAASADDAMDDEINDRKTQKKKLKSYLSSEDSVSVSSNQGNLFMVKPHGNFNCIKSAFSTSSSSKRLLDSLQMECDSCKISCAVPSKCFKLRESLPNPVKFHLKRRISDRLEAIDKIEIKSIEFEDTIHASKTPEVFSNGDSWGDCNDSSMEINNHEMDVMIDRFSVLDITADIFARDISQAITKKNVIDETLLPPQSALKKVLRSTVKKPRITEGEKKKRERKPREPFFTKEQSVNNSLFAIGKKINLTNSIISKWHPSDTTELCTGHNKFFVISIDSEVNSVEKGKEFSHIFIESDPKILLKDYFFKRTRPWMQCRKLRSTKKSVSFSTAVASPGMLRGRDTEFAAIAENEELVQSLRDLSLNDPYDGSCADDGPLDLPSPINSDDESGDPAINRSRTLDDDIQQMMVTPPKLVKPLNVRFHQKPLAIDLDSLKSCMWKIISEKTTQSMINSINFSDVYSEVQKRYKTEKKDDVPQQFAFVVLLILANEKELDIGNIDNKDLFIQLNND</sequence>
<evidence type="ECO:0000313" key="12">
    <source>
        <dbReference type="EMBL" id="GIY62563.1"/>
    </source>
</evidence>
<evidence type="ECO:0000256" key="6">
    <source>
        <dbReference type="ARBA" id="ARBA00022490"/>
    </source>
</evidence>
<evidence type="ECO:0000256" key="5">
    <source>
        <dbReference type="ARBA" id="ARBA00022454"/>
    </source>
</evidence>
<dbReference type="GO" id="GO:0000796">
    <property type="term" value="C:condensin complex"/>
    <property type="evidence" value="ECO:0007669"/>
    <property type="project" value="InterPro"/>
</dbReference>
<keyword evidence="8" id="KW-0498">Mitosis</keyword>
<proteinExistence type="inferred from homology"/>
<keyword evidence="6" id="KW-0963">Cytoplasm</keyword>
<evidence type="ECO:0000256" key="2">
    <source>
        <dbReference type="ARBA" id="ARBA00004496"/>
    </source>
</evidence>
<evidence type="ECO:0000256" key="11">
    <source>
        <dbReference type="SAM" id="MobiDB-lite"/>
    </source>
</evidence>
<dbReference type="PANTHER" id="PTHR13108">
    <property type="entry name" value="CONDENSIN COMPLEX SUBUNIT 2"/>
    <property type="match status" value="1"/>
</dbReference>
<reference evidence="12 13" key="1">
    <citation type="submission" date="2021-06" db="EMBL/GenBank/DDBJ databases">
        <title>Caerostris darwini draft genome.</title>
        <authorList>
            <person name="Kono N."/>
            <person name="Arakawa K."/>
        </authorList>
    </citation>
    <scope>NUCLEOTIDE SEQUENCE [LARGE SCALE GENOMIC DNA]</scope>
</reference>
<keyword evidence="13" id="KW-1185">Reference proteome</keyword>
<dbReference type="Proteomes" id="UP001054837">
    <property type="component" value="Unassembled WGS sequence"/>
</dbReference>
<dbReference type="InterPro" id="IPR022816">
    <property type="entry name" value="Condensin_barren_su2"/>
</dbReference>
<evidence type="ECO:0000256" key="1">
    <source>
        <dbReference type="ARBA" id="ARBA00004286"/>
    </source>
</evidence>
<evidence type="ECO:0000256" key="10">
    <source>
        <dbReference type="ARBA" id="ARBA00023306"/>
    </source>
</evidence>
<dbReference type="GO" id="GO:0003682">
    <property type="term" value="F:chromatin binding"/>
    <property type="evidence" value="ECO:0007669"/>
    <property type="project" value="TreeGrafter"/>
</dbReference>
<organism evidence="12 13">
    <name type="scientific">Caerostris darwini</name>
    <dbReference type="NCBI Taxonomy" id="1538125"/>
    <lineage>
        <taxon>Eukaryota</taxon>
        <taxon>Metazoa</taxon>
        <taxon>Ecdysozoa</taxon>
        <taxon>Arthropoda</taxon>
        <taxon>Chelicerata</taxon>
        <taxon>Arachnida</taxon>
        <taxon>Araneae</taxon>
        <taxon>Araneomorphae</taxon>
        <taxon>Entelegynae</taxon>
        <taxon>Araneoidea</taxon>
        <taxon>Araneidae</taxon>
        <taxon>Caerostris</taxon>
    </lineage>
</organism>
<dbReference type="GO" id="GO:0005737">
    <property type="term" value="C:cytoplasm"/>
    <property type="evidence" value="ECO:0007669"/>
    <property type="project" value="UniProtKB-SubCell"/>
</dbReference>
<keyword evidence="10" id="KW-0131">Cell cycle</keyword>
<keyword evidence="5" id="KW-0158">Chromosome</keyword>
<dbReference type="GO" id="GO:0007076">
    <property type="term" value="P:mitotic chromosome condensation"/>
    <property type="evidence" value="ECO:0007669"/>
    <property type="project" value="InterPro"/>
</dbReference>
<evidence type="ECO:0000256" key="4">
    <source>
        <dbReference type="ARBA" id="ARBA00016065"/>
    </source>
</evidence>
<keyword evidence="7" id="KW-0132">Cell division</keyword>
<evidence type="ECO:0000256" key="3">
    <source>
        <dbReference type="ARBA" id="ARBA00009471"/>
    </source>
</evidence>
<name>A0AAV4UXS3_9ARAC</name>
<dbReference type="GO" id="GO:0051301">
    <property type="term" value="P:cell division"/>
    <property type="evidence" value="ECO:0007669"/>
    <property type="project" value="UniProtKB-KW"/>
</dbReference>
<comment type="subcellular location">
    <subcellularLocation>
        <location evidence="1">Chromosome</location>
    </subcellularLocation>
    <subcellularLocation>
        <location evidence="2">Cytoplasm</location>
    </subcellularLocation>
</comment>
<comment type="caution">
    <text evidence="12">The sequence shown here is derived from an EMBL/GenBank/DDBJ whole genome shotgun (WGS) entry which is preliminary data.</text>
</comment>
<gene>
    <name evidence="12" type="ORF">CDAR_596192</name>
</gene>
<dbReference type="Pfam" id="PF05786">
    <property type="entry name" value="Cnd2"/>
    <property type="match status" value="2"/>
</dbReference>
<accession>A0AAV4UXS3</accession>
<protein>
    <recommendedName>
        <fullName evidence="4">Condensin complex subunit 2</fullName>
    </recommendedName>
</protein>
<evidence type="ECO:0000256" key="7">
    <source>
        <dbReference type="ARBA" id="ARBA00022618"/>
    </source>
</evidence>